<gene>
    <name evidence="8" type="ORF">C7402_1122</name>
</gene>
<dbReference type="InterPro" id="IPR046341">
    <property type="entry name" value="SET_dom_sf"/>
</dbReference>
<evidence type="ECO:0000256" key="4">
    <source>
        <dbReference type="ARBA" id="ARBA00022679"/>
    </source>
</evidence>
<evidence type="ECO:0000256" key="2">
    <source>
        <dbReference type="ARBA" id="ARBA00022454"/>
    </source>
</evidence>
<reference evidence="8 9" key="1">
    <citation type="submission" date="2018-05" db="EMBL/GenBank/DDBJ databases">
        <title>Genomic Encyclopedia of Type Strains, Phase IV (KMG-V): Genome sequencing to study the core and pangenomes of soil and plant-associated prokaryotes.</title>
        <authorList>
            <person name="Whitman W."/>
        </authorList>
    </citation>
    <scope>NUCLEOTIDE SEQUENCE [LARGE SCALE GENOMIC DNA]</scope>
    <source>
        <strain evidence="8 9">SCZa-39</strain>
    </source>
</reference>
<keyword evidence="4" id="KW-0808">Transferase</keyword>
<feature type="domain" description="Post-SET" evidence="7">
    <location>
        <begin position="133"/>
        <end position="149"/>
    </location>
</feature>
<accession>A0ABX5KH93</accession>
<evidence type="ECO:0000256" key="5">
    <source>
        <dbReference type="ARBA" id="ARBA00022691"/>
    </source>
</evidence>
<proteinExistence type="predicted"/>
<dbReference type="InterPro" id="IPR050777">
    <property type="entry name" value="SET2_Histone-Lys_MeTrsfase"/>
</dbReference>
<feature type="domain" description="SET" evidence="6">
    <location>
        <begin position="9"/>
        <end position="120"/>
    </location>
</feature>
<evidence type="ECO:0000256" key="1">
    <source>
        <dbReference type="ARBA" id="ARBA00004286"/>
    </source>
</evidence>
<name>A0ABX5KH93_9BURK</name>
<dbReference type="SMART" id="SM00317">
    <property type="entry name" value="SET"/>
    <property type="match status" value="1"/>
</dbReference>
<comment type="subcellular location">
    <subcellularLocation>
        <location evidence="1">Chromosome</location>
    </subcellularLocation>
</comment>
<keyword evidence="3" id="KW-0489">Methyltransferase</keyword>
<dbReference type="Pfam" id="PF11811">
    <property type="entry name" value="DUF3331"/>
    <property type="match status" value="1"/>
</dbReference>
<keyword evidence="5" id="KW-0949">S-adenosyl-L-methionine</keyword>
<dbReference type="PROSITE" id="PS50868">
    <property type="entry name" value="POST_SET"/>
    <property type="match status" value="1"/>
</dbReference>
<sequence>MSVSEGRLPHIIVRQSRRGRGVFARHALYAGECVIEYKGEWAAWEAALSRLVAGELPPGNAVFLGVSDGYVMVGARERNPARWINHSCEPNCRVQVRNGRAFVRAIGPIAAAKEITIDYALAVEPPRGPAMTGRFACCCGAKTCRGTMLAIRREEPERRAAASTNHDAAPVACEAQPCAPAQVRVLERLAGNRLAICWRQPGRALYGEQVWLAGLATAPGRCALSQRAFDAGTPVFAPSGTPQPVNGDARILVEAVDSLDLEMLA</sequence>
<evidence type="ECO:0000259" key="6">
    <source>
        <dbReference type="PROSITE" id="PS50280"/>
    </source>
</evidence>
<keyword evidence="9" id="KW-1185">Reference proteome</keyword>
<dbReference type="RefSeq" id="WP_165841982.1">
    <property type="nucleotide sequence ID" value="NZ_CAJZAT010000202.1"/>
</dbReference>
<dbReference type="InterPro" id="IPR001214">
    <property type="entry name" value="SET_dom"/>
</dbReference>
<dbReference type="Proteomes" id="UP000245712">
    <property type="component" value="Unassembled WGS sequence"/>
</dbReference>
<evidence type="ECO:0000259" key="7">
    <source>
        <dbReference type="PROSITE" id="PS50868"/>
    </source>
</evidence>
<dbReference type="PANTHER" id="PTHR22884">
    <property type="entry name" value="SET DOMAIN PROTEINS"/>
    <property type="match status" value="1"/>
</dbReference>
<evidence type="ECO:0000313" key="8">
    <source>
        <dbReference type="EMBL" id="PVX79815.1"/>
    </source>
</evidence>
<dbReference type="Gene3D" id="2.170.270.10">
    <property type="entry name" value="SET domain"/>
    <property type="match status" value="1"/>
</dbReference>
<dbReference type="EMBL" id="QEOB01000012">
    <property type="protein sequence ID" value="PVX79815.1"/>
    <property type="molecule type" value="Genomic_DNA"/>
</dbReference>
<comment type="caution">
    <text evidence="8">The sequence shown here is derived from an EMBL/GenBank/DDBJ whole genome shotgun (WGS) entry which is preliminary data.</text>
</comment>
<dbReference type="PROSITE" id="PS50280">
    <property type="entry name" value="SET"/>
    <property type="match status" value="1"/>
</dbReference>
<keyword evidence="2" id="KW-0158">Chromosome</keyword>
<evidence type="ECO:0000256" key="3">
    <source>
        <dbReference type="ARBA" id="ARBA00022603"/>
    </source>
</evidence>
<evidence type="ECO:0000313" key="9">
    <source>
        <dbReference type="Proteomes" id="UP000245712"/>
    </source>
</evidence>
<organism evidence="8 9">
    <name type="scientific">Paraburkholderia unamae</name>
    <dbReference type="NCBI Taxonomy" id="219649"/>
    <lineage>
        <taxon>Bacteria</taxon>
        <taxon>Pseudomonadati</taxon>
        <taxon>Pseudomonadota</taxon>
        <taxon>Betaproteobacteria</taxon>
        <taxon>Burkholderiales</taxon>
        <taxon>Burkholderiaceae</taxon>
        <taxon>Paraburkholderia</taxon>
    </lineage>
</organism>
<dbReference type="InterPro" id="IPR003616">
    <property type="entry name" value="Post-SET_dom"/>
</dbReference>
<protein>
    <submittedName>
        <fullName evidence="8">SET domain-containing protein</fullName>
    </submittedName>
</protein>
<dbReference type="SUPFAM" id="SSF82199">
    <property type="entry name" value="SET domain"/>
    <property type="match status" value="1"/>
</dbReference>
<dbReference type="InterPro" id="IPR021769">
    <property type="entry name" value="DUF3331"/>
</dbReference>
<dbReference type="Pfam" id="PF00856">
    <property type="entry name" value="SET"/>
    <property type="match status" value="1"/>
</dbReference>